<organism evidence="1 2">
    <name type="scientific">Araneus ventricosus</name>
    <name type="common">Orbweaver spider</name>
    <name type="synonym">Epeira ventricosa</name>
    <dbReference type="NCBI Taxonomy" id="182803"/>
    <lineage>
        <taxon>Eukaryota</taxon>
        <taxon>Metazoa</taxon>
        <taxon>Ecdysozoa</taxon>
        <taxon>Arthropoda</taxon>
        <taxon>Chelicerata</taxon>
        <taxon>Arachnida</taxon>
        <taxon>Araneae</taxon>
        <taxon>Araneomorphae</taxon>
        <taxon>Entelegynae</taxon>
        <taxon>Araneoidea</taxon>
        <taxon>Araneidae</taxon>
        <taxon>Araneus</taxon>
    </lineage>
</organism>
<proteinExistence type="predicted"/>
<dbReference type="Proteomes" id="UP000499080">
    <property type="component" value="Unassembled WGS sequence"/>
</dbReference>
<gene>
    <name evidence="1" type="ORF">AVEN_191274_1</name>
</gene>
<keyword evidence="2" id="KW-1185">Reference proteome</keyword>
<accession>A0A4Y2U5E8</accession>
<dbReference type="OrthoDB" id="5983950at2759"/>
<reference evidence="1 2" key="1">
    <citation type="journal article" date="2019" name="Sci. Rep.">
        <title>Orb-weaving spider Araneus ventricosus genome elucidates the spidroin gene catalogue.</title>
        <authorList>
            <person name="Kono N."/>
            <person name="Nakamura H."/>
            <person name="Ohtoshi R."/>
            <person name="Moran D.A.P."/>
            <person name="Shinohara A."/>
            <person name="Yoshida Y."/>
            <person name="Fujiwara M."/>
            <person name="Mori M."/>
            <person name="Tomita M."/>
            <person name="Arakawa K."/>
        </authorList>
    </citation>
    <scope>NUCLEOTIDE SEQUENCE [LARGE SCALE GENOMIC DNA]</scope>
</reference>
<dbReference type="AlphaFoldDB" id="A0A4Y2U5E8"/>
<protein>
    <submittedName>
        <fullName evidence="1">Uncharacterized protein</fullName>
    </submittedName>
</protein>
<evidence type="ECO:0000313" key="1">
    <source>
        <dbReference type="EMBL" id="GBO07852.1"/>
    </source>
</evidence>
<comment type="caution">
    <text evidence="1">The sequence shown here is derived from an EMBL/GenBank/DDBJ whole genome shotgun (WGS) entry which is preliminary data.</text>
</comment>
<dbReference type="EMBL" id="BGPR01033782">
    <property type="protein sequence ID" value="GBO07852.1"/>
    <property type="molecule type" value="Genomic_DNA"/>
</dbReference>
<name>A0A4Y2U5E8_ARAVE</name>
<sequence>MDIVSQTDKIDELSKVIVRLGGFHLLISCMGAVGKIMGDSGLEEMWYEVFAKKAVVVYLANGQTYARALQTHSLSHAGNTHLTLEYCEEDQF</sequence>
<evidence type="ECO:0000313" key="2">
    <source>
        <dbReference type="Proteomes" id="UP000499080"/>
    </source>
</evidence>